<dbReference type="Proteomes" id="UP001633002">
    <property type="component" value="Unassembled WGS sequence"/>
</dbReference>
<sequence>MGTPEPPFKLDLVRRNLKTKTKQKELRTTAENTIRLPCDVMELSIVRLQEEDEDKKGPWRENEELWSHLSAEASKLDFQHGFATTGSLPYGYGSGRISSVVEAGDLRTSEEWKCCKKKFFEGEKRG</sequence>
<comment type="caution">
    <text evidence="1">The sequence shown here is derived from an EMBL/GenBank/DDBJ whole genome shotgun (WGS) entry which is preliminary data.</text>
</comment>
<organism evidence="1 2">
    <name type="scientific">Riccia sorocarpa</name>
    <dbReference type="NCBI Taxonomy" id="122646"/>
    <lineage>
        <taxon>Eukaryota</taxon>
        <taxon>Viridiplantae</taxon>
        <taxon>Streptophyta</taxon>
        <taxon>Embryophyta</taxon>
        <taxon>Marchantiophyta</taxon>
        <taxon>Marchantiopsida</taxon>
        <taxon>Marchantiidae</taxon>
        <taxon>Marchantiales</taxon>
        <taxon>Ricciaceae</taxon>
        <taxon>Riccia</taxon>
    </lineage>
</organism>
<evidence type="ECO:0000313" key="1">
    <source>
        <dbReference type="EMBL" id="KAL3693676.1"/>
    </source>
</evidence>
<gene>
    <name evidence="1" type="ORF">R1sor_007327</name>
</gene>
<dbReference type="EMBL" id="JBJQOH010000003">
    <property type="protein sequence ID" value="KAL3693676.1"/>
    <property type="molecule type" value="Genomic_DNA"/>
</dbReference>
<reference evidence="1 2" key="1">
    <citation type="submission" date="2024-09" db="EMBL/GenBank/DDBJ databases">
        <title>Chromosome-scale assembly of Riccia sorocarpa.</title>
        <authorList>
            <person name="Paukszto L."/>
        </authorList>
    </citation>
    <scope>NUCLEOTIDE SEQUENCE [LARGE SCALE GENOMIC DNA]</scope>
    <source>
        <strain evidence="1">LP-2024</strain>
        <tissue evidence="1">Aerial parts of the thallus</tissue>
    </source>
</reference>
<accession>A0ABD3HRV1</accession>
<protein>
    <submittedName>
        <fullName evidence="1">Uncharacterized protein</fullName>
    </submittedName>
</protein>
<evidence type="ECO:0000313" key="2">
    <source>
        <dbReference type="Proteomes" id="UP001633002"/>
    </source>
</evidence>
<name>A0ABD3HRV1_9MARC</name>
<dbReference type="AlphaFoldDB" id="A0ABD3HRV1"/>
<keyword evidence="2" id="KW-1185">Reference proteome</keyword>
<proteinExistence type="predicted"/>